<dbReference type="PROSITE" id="PS01155">
    <property type="entry name" value="ENDONUCLEASE_III_2"/>
    <property type="match status" value="1"/>
</dbReference>
<comment type="function">
    <text evidence="15 16">Bifunctional DNA N-glycosylase with associated apurinic/apyrimidinic (AP) lyase function that catalyzes the first step in base excision repair (BER), the primary repair pathway for the repair of oxidative DNA damage. The DNA N-glycosylase activity releases the damaged DNA base from DNA by cleaving the N-glycosidic bond, leaving an AP site. The AP lyase activity cleaves the phosphodiester bond 3' to the AP site by a beta-elimination. Primarily recognizes and repairs oxidative base damage of pyrimidines.</text>
</comment>
<dbReference type="InterPro" id="IPR003651">
    <property type="entry name" value="Endonuclease3_FeS-loop_motif"/>
</dbReference>
<keyword evidence="13 16" id="KW-0326">Glycosidase</keyword>
<evidence type="ECO:0000256" key="6">
    <source>
        <dbReference type="ARBA" id="ARBA00022763"/>
    </source>
</evidence>
<evidence type="ECO:0000256" key="7">
    <source>
        <dbReference type="ARBA" id="ARBA00022801"/>
    </source>
</evidence>
<evidence type="ECO:0000256" key="17">
    <source>
        <dbReference type="SAM" id="MobiDB-lite"/>
    </source>
</evidence>
<gene>
    <name evidence="16" type="primary">NTH1</name>
    <name evidence="19" type="ORF">GSMUA_198170.1</name>
</gene>
<protein>
    <recommendedName>
        <fullName evidence="16">Endonuclease III homolog</fullName>
        <ecNumber evidence="16">3.2.2.-</ecNumber>
        <ecNumber evidence="16">4.2.99.18</ecNumber>
    </recommendedName>
    <alternativeName>
        <fullName evidence="16">Bifunctional DNA N-glycosylase/DNA-(apurinic or apyrimidinic site) lyase</fullName>
        <shortName evidence="16">DNA glycosylase/AP lyase</shortName>
    </alternativeName>
</protein>
<sequence>MPPSLFLLPRSLLARIPFLPLSSRARALTMPVTRRPSRSLASEARSPDSKLDPGCTECPGGVSDREKRAHLRKKRVKRIVEIDEKRAKEEAADRKVCDLIDIEDFAYDKVNLSAISNDVNLDSSFPASKRKSTHLTDEPKADAPANWEEVLDGIRKMRFADGAPVETMRHEKSASLVPPKEQRFAVLISSLLSSQTKGAVTNGNSGAVQRLSEKGLLDADAIVRTDEATLASLIYPVGFYLRKAHHMKKVAEICLEKYGGDIPSSINELLALPGVGPKIAYLVMIMGWNNVQGICVDTHVHRICNRLGWVSRPGTRQKTSNPEQTRVSLETWLPKDLWDPINPLLVGFGRSVCTALRPRCGTCIINHLCPSAFKEARSSSSKAKRSPN</sequence>
<dbReference type="EC" id="4.2.99.18" evidence="16"/>
<dbReference type="CDD" id="cd00056">
    <property type="entry name" value="ENDO3c"/>
    <property type="match status" value="1"/>
</dbReference>
<comment type="cofactor">
    <cofactor evidence="1">
        <name>[4Fe-4S] cluster</name>
        <dbReference type="ChEBI" id="CHEBI:49883"/>
    </cofactor>
</comment>
<dbReference type="InterPro" id="IPR004036">
    <property type="entry name" value="Endonuclease-III-like_CS2"/>
</dbReference>
<dbReference type="FunFam" id="1.10.1670.10:FF:000003">
    <property type="entry name" value="Endonuclease III homolog"/>
    <property type="match status" value="1"/>
</dbReference>
<dbReference type="GO" id="GO:0140078">
    <property type="term" value="F:class I DNA-(apurinic or apyrimidinic site) endonuclease activity"/>
    <property type="evidence" value="ECO:0007669"/>
    <property type="project" value="UniProtKB-EC"/>
</dbReference>
<evidence type="ECO:0000256" key="5">
    <source>
        <dbReference type="ARBA" id="ARBA00022723"/>
    </source>
</evidence>
<dbReference type="GO" id="GO:0005634">
    <property type="term" value="C:nucleus"/>
    <property type="evidence" value="ECO:0007669"/>
    <property type="project" value="InterPro"/>
</dbReference>
<keyword evidence="6 16" id="KW-0227">DNA damage</keyword>
<evidence type="ECO:0000256" key="14">
    <source>
        <dbReference type="ARBA" id="ARBA00044632"/>
    </source>
</evidence>
<feature type="region of interest" description="Disordered" evidence="17">
    <location>
        <begin position="32"/>
        <end position="69"/>
    </location>
</feature>
<evidence type="ECO:0000256" key="15">
    <source>
        <dbReference type="ARBA" id="ARBA00053205"/>
    </source>
</evidence>
<dbReference type="EMBL" id="HG996468">
    <property type="protein sequence ID" value="CAG1850749.1"/>
    <property type="molecule type" value="Genomic_DNA"/>
</dbReference>
<name>A0A8D7AKB4_MUSAM</name>
<evidence type="ECO:0000256" key="4">
    <source>
        <dbReference type="ARBA" id="ARBA00022485"/>
    </source>
</evidence>
<comment type="subcellular location">
    <subcellularLocation>
        <location evidence="2">Plastid</location>
        <location evidence="2">Chloroplast stroma</location>
        <location evidence="2">Chloroplast nucleoid</location>
    </subcellularLocation>
</comment>
<dbReference type="Gene3D" id="1.10.1670.10">
    <property type="entry name" value="Helix-hairpin-Helix base-excision DNA repair enzymes (C-terminal)"/>
    <property type="match status" value="1"/>
</dbReference>
<evidence type="ECO:0000256" key="12">
    <source>
        <dbReference type="ARBA" id="ARBA00023239"/>
    </source>
</evidence>
<dbReference type="SUPFAM" id="SSF48150">
    <property type="entry name" value="DNA-glycosylase"/>
    <property type="match status" value="1"/>
</dbReference>
<keyword evidence="9" id="KW-0408">Iron</keyword>
<evidence type="ECO:0000259" key="18">
    <source>
        <dbReference type="SMART" id="SM00478"/>
    </source>
</evidence>
<dbReference type="GO" id="GO:0046872">
    <property type="term" value="F:metal ion binding"/>
    <property type="evidence" value="ECO:0007669"/>
    <property type="project" value="UniProtKB-KW"/>
</dbReference>
<keyword evidence="12 16" id="KW-0456">Lyase</keyword>
<dbReference type="InterPro" id="IPR004035">
    <property type="entry name" value="Endouclease-III_FeS-bd_BS"/>
</dbReference>
<dbReference type="PROSITE" id="PS00764">
    <property type="entry name" value="ENDONUCLEASE_III_1"/>
    <property type="match status" value="1"/>
</dbReference>
<evidence type="ECO:0000256" key="9">
    <source>
        <dbReference type="ARBA" id="ARBA00023004"/>
    </source>
</evidence>
<evidence type="ECO:0000256" key="11">
    <source>
        <dbReference type="ARBA" id="ARBA00023204"/>
    </source>
</evidence>
<dbReference type="Pfam" id="PF10576">
    <property type="entry name" value="EndIII_4Fe-2S"/>
    <property type="match status" value="1"/>
</dbReference>
<dbReference type="EC" id="3.2.2.-" evidence="16"/>
<dbReference type="InterPro" id="IPR000445">
    <property type="entry name" value="HhH_motif"/>
</dbReference>
<dbReference type="SMART" id="SM00525">
    <property type="entry name" value="FES"/>
    <property type="match status" value="1"/>
</dbReference>
<accession>A0A8D7AKB4</accession>
<dbReference type="FunFam" id="1.10.340.30:FF:000005">
    <property type="entry name" value="Endonuclease III-like protein 1"/>
    <property type="match status" value="1"/>
</dbReference>
<organism evidence="19">
    <name type="scientific">Musa acuminata subsp. malaccensis</name>
    <name type="common">Wild banana</name>
    <name type="synonym">Musa malaccensis</name>
    <dbReference type="NCBI Taxonomy" id="214687"/>
    <lineage>
        <taxon>Eukaryota</taxon>
        <taxon>Viridiplantae</taxon>
        <taxon>Streptophyta</taxon>
        <taxon>Embryophyta</taxon>
        <taxon>Tracheophyta</taxon>
        <taxon>Spermatophyta</taxon>
        <taxon>Magnoliopsida</taxon>
        <taxon>Liliopsida</taxon>
        <taxon>Zingiberales</taxon>
        <taxon>Musaceae</taxon>
        <taxon>Musa</taxon>
    </lineage>
</organism>
<dbReference type="HAMAP" id="MF_03183">
    <property type="entry name" value="Endonuclease_III_Nth"/>
    <property type="match status" value="1"/>
</dbReference>
<dbReference type="InterPro" id="IPR011257">
    <property type="entry name" value="DNA_glycosylase"/>
</dbReference>
<dbReference type="InterPro" id="IPR003265">
    <property type="entry name" value="HhH-GPD_domain"/>
</dbReference>
<keyword evidence="8" id="KW-0809">Transit peptide</keyword>
<proteinExistence type="inferred from homology"/>
<comment type="caution">
    <text evidence="16">Lacks conserved residue(s) required for the propagation of feature annotation.</text>
</comment>
<dbReference type="PANTHER" id="PTHR43286">
    <property type="entry name" value="ENDONUCLEASE III-LIKE PROTEIN 1"/>
    <property type="match status" value="1"/>
</dbReference>
<evidence type="ECO:0000256" key="2">
    <source>
        <dbReference type="ARBA" id="ARBA00004595"/>
    </source>
</evidence>
<evidence type="ECO:0000256" key="8">
    <source>
        <dbReference type="ARBA" id="ARBA00022946"/>
    </source>
</evidence>
<keyword evidence="11 16" id="KW-0234">DNA repair</keyword>
<feature type="domain" description="HhH-GPD" evidence="18">
    <location>
        <begin position="192"/>
        <end position="351"/>
    </location>
</feature>
<keyword evidence="10" id="KW-0411">Iron-sulfur</keyword>
<dbReference type="GO" id="GO:0000703">
    <property type="term" value="F:oxidized pyrimidine nucleobase lesion DNA N-glycosylase activity"/>
    <property type="evidence" value="ECO:0007669"/>
    <property type="project" value="UniProtKB-UniRule"/>
</dbReference>
<keyword evidence="7 16" id="KW-0378">Hydrolase</keyword>
<dbReference type="SMART" id="SM00478">
    <property type="entry name" value="ENDO3c"/>
    <property type="match status" value="1"/>
</dbReference>
<keyword evidence="5" id="KW-0479">Metal-binding</keyword>
<evidence type="ECO:0000256" key="13">
    <source>
        <dbReference type="ARBA" id="ARBA00023295"/>
    </source>
</evidence>
<evidence type="ECO:0000256" key="10">
    <source>
        <dbReference type="ARBA" id="ARBA00023014"/>
    </source>
</evidence>
<dbReference type="GO" id="GO:0051539">
    <property type="term" value="F:4 iron, 4 sulfur cluster binding"/>
    <property type="evidence" value="ECO:0007669"/>
    <property type="project" value="UniProtKB-KW"/>
</dbReference>
<comment type="similarity">
    <text evidence="3 16">Belongs to the Nth/MutY family.</text>
</comment>
<dbReference type="GO" id="GO:0042644">
    <property type="term" value="C:chloroplast nucleoid"/>
    <property type="evidence" value="ECO:0007669"/>
    <property type="project" value="UniProtKB-SubCell"/>
</dbReference>
<dbReference type="GO" id="GO:0003677">
    <property type="term" value="F:DNA binding"/>
    <property type="evidence" value="ECO:0007669"/>
    <property type="project" value="UniProtKB-UniRule"/>
</dbReference>
<dbReference type="Pfam" id="PF00730">
    <property type="entry name" value="HhH-GPD"/>
    <property type="match status" value="1"/>
</dbReference>
<comment type="catalytic activity">
    <reaction evidence="14 16">
        <text>2'-deoxyribonucleotide-(2'-deoxyribose 5'-phosphate)-2'-deoxyribonucleotide-DNA = a 3'-end 2'-deoxyribonucleotide-(2,3-dehydro-2,3-deoxyribose 5'-phosphate)-DNA + a 5'-end 5'-phospho-2'-deoxyribonucleoside-DNA + H(+)</text>
        <dbReference type="Rhea" id="RHEA:66592"/>
        <dbReference type="Rhea" id="RHEA-COMP:13180"/>
        <dbReference type="Rhea" id="RHEA-COMP:16897"/>
        <dbReference type="Rhea" id="RHEA-COMP:17067"/>
        <dbReference type="ChEBI" id="CHEBI:15378"/>
        <dbReference type="ChEBI" id="CHEBI:136412"/>
        <dbReference type="ChEBI" id="CHEBI:157695"/>
        <dbReference type="ChEBI" id="CHEBI:167181"/>
        <dbReference type="EC" id="4.2.99.18"/>
    </reaction>
</comment>
<dbReference type="GO" id="GO:0006285">
    <property type="term" value="P:base-excision repair, AP site formation"/>
    <property type="evidence" value="ECO:0007669"/>
    <property type="project" value="UniProtKB-UniRule"/>
</dbReference>
<dbReference type="InterPro" id="IPR023170">
    <property type="entry name" value="HhH_base_excis_C"/>
</dbReference>
<evidence type="ECO:0000256" key="16">
    <source>
        <dbReference type="HAMAP-Rule" id="MF_03183"/>
    </source>
</evidence>
<evidence type="ECO:0000313" key="19">
    <source>
        <dbReference type="EMBL" id="CAG1850749.1"/>
    </source>
</evidence>
<evidence type="ECO:0000256" key="1">
    <source>
        <dbReference type="ARBA" id="ARBA00001966"/>
    </source>
</evidence>
<evidence type="ECO:0000256" key="3">
    <source>
        <dbReference type="ARBA" id="ARBA00008343"/>
    </source>
</evidence>
<keyword evidence="4" id="KW-0004">4Fe-4S</keyword>
<dbReference type="Gene3D" id="1.10.340.30">
    <property type="entry name" value="Hypothetical protein, domain 2"/>
    <property type="match status" value="1"/>
</dbReference>
<dbReference type="InterPro" id="IPR030841">
    <property type="entry name" value="NTH1"/>
</dbReference>
<reference evidence="19" key="1">
    <citation type="submission" date="2021-03" db="EMBL/GenBank/DDBJ databases">
        <authorList>
            <consortium name="Genoscope - CEA"/>
            <person name="William W."/>
        </authorList>
    </citation>
    <scope>NUCLEOTIDE SEQUENCE</scope>
    <source>
        <strain evidence="19">Doubled-haploid Pahang</strain>
    </source>
</reference>
<dbReference type="Pfam" id="PF00633">
    <property type="entry name" value="HHH"/>
    <property type="match status" value="1"/>
</dbReference>
<dbReference type="PANTHER" id="PTHR43286:SF1">
    <property type="entry name" value="ENDONUCLEASE III-LIKE PROTEIN 1"/>
    <property type="match status" value="1"/>
</dbReference>
<dbReference type="AlphaFoldDB" id="A0A8D7AKB4"/>